<dbReference type="InterPro" id="IPR050490">
    <property type="entry name" value="Bact_solute-bd_prot1"/>
</dbReference>
<dbReference type="Pfam" id="PF01547">
    <property type="entry name" value="SBP_bac_1"/>
    <property type="match status" value="1"/>
</dbReference>
<evidence type="ECO:0000313" key="2">
    <source>
        <dbReference type="Proteomes" id="UP000236950"/>
    </source>
</evidence>
<dbReference type="InterPro" id="IPR006059">
    <property type="entry name" value="SBP"/>
</dbReference>
<dbReference type="PANTHER" id="PTHR43649">
    <property type="entry name" value="ARABINOSE-BINDING PROTEIN-RELATED"/>
    <property type="match status" value="1"/>
</dbReference>
<accession>A0A2S5EIF2</accession>
<dbReference type="SUPFAM" id="SSF53850">
    <property type="entry name" value="Periplasmic binding protein-like II"/>
    <property type="match status" value="1"/>
</dbReference>
<dbReference type="AlphaFoldDB" id="A0A2S5EIF2"/>
<gene>
    <name evidence="1" type="ORF">AA81_04780</name>
</gene>
<name>A0A2S5EIF2_9BACT</name>
<evidence type="ECO:0000313" key="1">
    <source>
        <dbReference type="EMBL" id="POZ92893.1"/>
    </source>
</evidence>
<comment type="caution">
    <text evidence="1">The sequence shown here is derived from an EMBL/GenBank/DDBJ whole genome shotgun (WGS) entry which is preliminary data.</text>
</comment>
<sequence>MKLGRNCLVIFFLLALSISFFGEPVVIRFWHTYDAGVSQETINQIVAEFNESHEGEIKVESLGISFWDYWDKIRISLAAKQEPDVFLNDLGNVPMRASTGVLLDLSPYIEKAGIDPEDTFFEAPLNMCKWESGLYALPFETDVRFMYYNKDLFAEAGLDPDRPPQSWEELWEMADKITKTTPQGDYEVLGFNPIYGQSYFWMYVWGNNGSFLDDEGNLKLNSPIVAKSLEEWKEMIDRLGFERLQEFNATYPLGLNDAFINGKLGMVIQNNTFFSQIETYAPDLNYGVFQIPYPVKPASWSNGFSIEVSSRSPNKEAAAEFALYLLSEYPQYLFAKNVSSLVGNQRAATSPDLMENELWKIAVETLEISKFRPFVLEYPLWYEDLQTAVDTVLYGESSPQKALDDLQKRVEAEIERYRLTH</sequence>
<keyword evidence="2" id="KW-1185">Reference proteome</keyword>
<dbReference type="PANTHER" id="PTHR43649:SF12">
    <property type="entry name" value="DIACETYLCHITOBIOSE BINDING PROTEIN DASA"/>
    <property type="match status" value="1"/>
</dbReference>
<dbReference type="EMBL" id="JALY01000109">
    <property type="protein sequence ID" value="POZ92893.1"/>
    <property type="molecule type" value="Genomic_DNA"/>
</dbReference>
<reference evidence="1 2" key="1">
    <citation type="submission" date="2014-01" db="EMBL/GenBank/DDBJ databases">
        <title>Comparative genomics of Petrotoga.</title>
        <authorList>
            <person name="Chow K."/>
            <person name="Charchuk R."/>
            <person name="Nesbo C.L."/>
        </authorList>
    </citation>
    <scope>NUCLEOTIDE SEQUENCE [LARGE SCALE GENOMIC DNA]</scope>
    <source>
        <strain evidence="1 2">DSM 16923</strain>
    </source>
</reference>
<dbReference type="Gene3D" id="3.40.190.10">
    <property type="entry name" value="Periplasmic binding protein-like II"/>
    <property type="match status" value="1"/>
</dbReference>
<dbReference type="CDD" id="cd14748">
    <property type="entry name" value="PBP2_UgpB"/>
    <property type="match status" value="1"/>
</dbReference>
<dbReference type="Proteomes" id="UP000236950">
    <property type="component" value="Unassembled WGS sequence"/>
</dbReference>
<proteinExistence type="predicted"/>
<organism evidence="1 2">
    <name type="scientific">Petrotoga halophila DSM 16923</name>
    <dbReference type="NCBI Taxonomy" id="1122953"/>
    <lineage>
        <taxon>Bacteria</taxon>
        <taxon>Thermotogati</taxon>
        <taxon>Thermotogota</taxon>
        <taxon>Thermotogae</taxon>
        <taxon>Petrotogales</taxon>
        <taxon>Petrotogaceae</taxon>
        <taxon>Petrotoga</taxon>
    </lineage>
</organism>
<evidence type="ECO:0008006" key="3">
    <source>
        <dbReference type="Google" id="ProtNLM"/>
    </source>
</evidence>
<dbReference type="RefSeq" id="WP_103898386.1">
    <property type="nucleotide sequence ID" value="NZ_JALY01000109.1"/>
</dbReference>
<protein>
    <recommendedName>
        <fullName evidence="3">ABC transporter substrate-binding protein</fullName>
    </recommendedName>
</protein>